<keyword evidence="3" id="KW-1185">Reference proteome</keyword>
<feature type="transmembrane region" description="Helical" evidence="1">
    <location>
        <begin position="6"/>
        <end position="30"/>
    </location>
</feature>
<accession>E4QAF6</accession>
<sequence>MVIAVIILIILAPILLPLILISLGILYLMFRFILGIIKGFFRI</sequence>
<keyword evidence="1" id="KW-0812">Transmembrane</keyword>
<dbReference type="KEGG" id="chd:Calhy_2570"/>
<evidence type="ECO:0000313" key="2">
    <source>
        <dbReference type="EMBL" id="ADQ08260.1"/>
    </source>
</evidence>
<gene>
    <name evidence="2" type="ordered locus">Calhy_2570</name>
</gene>
<organism evidence="2 3">
    <name type="scientific">Caldicellulosiruptor hydrothermalis (strain DSM 18901 / VKM B-2411 / 108)</name>
    <dbReference type="NCBI Taxonomy" id="632292"/>
    <lineage>
        <taxon>Bacteria</taxon>
        <taxon>Bacillati</taxon>
        <taxon>Bacillota</taxon>
        <taxon>Bacillota incertae sedis</taxon>
        <taxon>Caldicellulosiruptorales</taxon>
        <taxon>Caldicellulosiruptoraceae</taxon>
        <taxon>Caldicellulosiruptor</taxon>
    </lineage>
</organism>
<protein>
    <submittedName>
        <fullName evidence="2">Uncharacterized protein</fullName>
    </submittedName>
</protein>
<dbReference type="Proteomes" id="UP000006890">
    <property type="component" value="Chromosome"/>
</dbReference>
<proteinExistence type="predicted"/>
<reference key="1">
    <citation type="submission" date="2010-09" db="EMBL/GenBank/DDBJ databases">
        <title>Complete sequence of Caldicellulosiruptor hydrothermalis 108.</title>
        <authorList>
            <consortium name="US DOE Joint Genome Institute"/>
            <person name="Lucas S."/>
            <person name="Copeland A."/>
            <person name="Lapidus A."/>
            <person name="Cheng J.-F."/>
            <person name="Bruce D."/>
            <person name="Goodwin L."/>
            <person name="Pitluck S."/>
            <person name="Davenport K."/>
            <person name="Detter J.C."/>
            <person name="Han C."/>
            <person name="Tapia R."/>
            <person name="Land M."/>
            <person name="Hauser L."/>
            <person name="Chang Y.-J."/>
            <person name="Jeffries C."/>
            <person name="Kyrpides N."/>
            <person name="Ivanova N."/>
            <person name="Mikhailova N."/>
            <person name="Blumer-Schuette S.E."/>
            <person name="Kelly R.M."/>
            <person name="Woyke T."/>
        </authorList>
    </citation>
    <scope>NUCLEOTIDE SEQUENCE</scope>
    <source>
        <strain>108</strain>
    </source>
</reference>
<name>E4QAF6_CALH1</name>
<dbReference type="HOGENOM" id="CLU_217501_0_0_9"/>
<dbReference type="EMBL" id="CP002219">
    <property type="protein sequence ID" value="ADQ08260.1"/>
    <property type="molecule type" value="Genomic_DNA"/>
</dbReference>
<evidence type="ECO:0000256" key="1">
    <source>
        <dbReference type="SAM" id="Phobius"/>
    </source>
</evidence>
<keyword evidence="1" id="KW-1133">Transmembrane helix</keyword>
<dbReference type="STRING" id="632292.Calhy_2570"/>
<evidence type="ECO:0000313" key="3">
    <source>
        <dbReference type="Proteomes" id="UP000006890"/>
    </source>
</evidence>
<dbReference type="AlphaFoldDB" id="E4QAF6"/>
<keyword evidence="1" id="KW-0472">Membrane</keyword>
<reference evidence="2 3" key="2">
    <citation type="journal article" date="2011" name="J. Bacteriol.">
        <title>Complete genome sequences for the anaerobic, extremely thermophilic plant biomass-degrading bacteria Caldicellulosiruptor hydrothermalis, Caldicellulosiruptor kristjanssonii, Caldicellulosiruptor kronotskyensis, Caldicellulosiruptor owensenis, and Caldicellulosiruptor lactoaceticus.</title>
        <authorList>
            <person name="Blumer-Schuette S.E."/>
            <person name="Ozdemir I."/>
            <person name="Mistry D."/>
            <person name="Lucas S."/>
            <person name="Lapidus A."/>
            <person name="Cheng J.F."/>
            <person name="Goodwin L.A."/>
            <person name="Pitluck S."/>
            <person name="Land M.L."/>
            <person name="Hauser L.J."/>
            <person name="Woyke T."/>
            <person name="Mikhailova N."/>
            <person name="Pati A."/>
            <person name="Kyrpides N.C."/>
            <person name="Ivanova N."/>
            <person name="Detter J.C."/>
            <person name="Walston-Davenport K."/>
            <person name="Han S."/>
            <person name="Adams M.W."/>
            <person name="Kelly R.M."/>
        </authorList>
    </citation>
    <scope>NUCLEOTIDE SEQUENCE [LARGE SCALE GENOMIC DNA]</scope>
    <source>
        <strain evidence="3">DSM 18901 / VKM B-2411 / 108</strain>
    </source>
</reference>